<dbReference type="Gene3D" id="1.10.10.10">
    <property type="entry name" value="Winged helix-like DNA-binding domain superfamily/Winged helix DNA-binding domain"/>
    <property type="match status" value="1"/>
</dbReference>
<protein>
    <recommendedName>
        <fullName evidence="4">HTH marR-type domain-containing protein</fullName>
    </recommendedName>
</protein>
<dbReference type="EMBL" id="AP028679">
    <property type="protein sequence ID" value="BEQ15053.1"/>
    <property type="molecule type" value="Genomic_DNA"/>
</dbReference>
<evidence type="ECO:0000313" key="2">
    <source>
        <dbReference type="EMBL" id="BEQ15053.1"/>
    </source>
</evidence>
<reference evidence="3" key="1">
    <citation type="journal article" date="2023" name="Arch. Microbiol.">
        <title>Desulfoferula mesophilus gen. nov. sp. nov., a mesophilic sulfate-reducing bacterium isolated from a brackish lake sediment.</title>
        <authorList>
            <person name="Watanabe T."/>
            <person name="Yabe T."/>
            <person name="Tsuji J.M."/>
            <person name="Fukui M."/>
        </authorList>
    </citation>
    <scope>NUCLEOTIDE SEQUENCE [LARGE SCALE GENOMIC DNA]</scope>
    <source>
        <strain evidence="3">12FAK</strain>
    </source>
</reference>
<keyword evidence="3" id="KW-1185">Reference proteome</keyword>
<dbReference type="KEGG" id="dmp:FAK_21190"/>
<organism evidence="2 3">
    <name type="scientific">Desulfoferula mesophila</name>
    <dbReference type="NCBI Taxonomy" id="3058419"/>
    <lineage>
        <taxon>Bacteria</taxon>
        <taxon>Pseudomonadati</taxon>
        <taxon>Thermodesulfobacteriota</taxon>
        <taxon>Desulfarculia</taxon>
        <taxon>Desulfarculales</taxon>
        <taxon>Desulfarculaceae</taxon>
        <taxon>Desulfoferula</taxon>
    </lineage>
</organism>
<feature type="region of interest" description="Disordered" evidence="1">
    <location>
        <begin position="20"/>
        <end position="41"/>
    </location>
</feature>
<evidence type="ECO:0000313" key="3">
    <source>
        <dbReference type="Proteomes" id="UP001366166"/>
    </source>
</evidence>
<evidence type="ECO:0000256" key="1">
    <source>
        <dbReference type="SAM" id="MobiDB-lite"/>
    </source>
</evidence>
<evidence type="ECO:0008006" key="4">
    <source>
        <dbReference type="Google" id="ProtNLM"/>
    </source>
</evidence>
<name>A0AAU9ED75_9BACT</name>
<gene>
    <name evidence="2" type="ORF">FAK_21190</name>
</gene>
<dbReference type="InterPro" id="IPR036388">
    <property type="entry name" value="WH-like_DNA-bd_sf"/>
</dbReference>
<accession>A0AAU9ED75</accession>
<dbReference type="SUPFAM" id="SSF46785">
    <property type="entry name" value="Winged helix' DNA-binding domain"/>
    <property type="match status" value="1"/>
</dbReference>
<dbReference type="AlphaFoldDB" id="A0AAU9ED75"/>
<sequence>MAAQTTSEAKKVLSVLAKAKEPMSNKQVAEQAGMESKSVSGTMTALKKDGLVDSPVRCKYAITDSGKKTLKG</sequence>
<dbReference type="Proteomes" id="UP001366166">
    <property type="component" value="Chromosome"/>
</dbReference>
<proteinExistence type="predicted"/>
<dbReference type="InterPro" id="IPR036390">
    <property type="entry name" value="WH_DNA-bd_sf"/>
</dbReference>